<comment type="caution">
    <text evidence="2">The sequence shown here is derived from an EMBL/GenBank/DDBJ whole genome shotgun (WGS) entry which is preliminary data.</text>
</comment>
<feature type="compositionally biased region" description="Polar residues" evidence="1">
    <location>
        <begin position="263"/>
        <end position="276"/>
    </location>
</feature>
<evidence type="ECO:0000256" key="1">
    <source>
        <dbReference type="SAM" id="MobiDB-lite"/>
    </source>
</evidence>
<evidence type="ECO:0000313" key="2">
    <source>
        <dbReference type="EMBL" id="PGH07539.1"/>
    </source>
</evidence>
<feature type="region of interest" description="Disordered" evidence="1">
    <location>
        <begin position="244"/>
        <end position="299"/>
    </location>
</feature>
<protein>
    <submittedName>
        <fullName evidence="2">Uncharacterized protein</fullName>
    </submittedName>
</protein>
<evidence type="ECO:0000313" key="3">
    <source>
        <dbReference type="Proteomes" id="UP000223968"/>
    </source>
</evidence>
<feature type="compositionally biased region" description="Polar residues" evidence="1">
    <location>
        <begin position="120"/>
        <end position="130"/>
    </location>
</feature>
<dbReference type="STRING" id="1447875.A0A2B7XF38"/>
<keyword evidence="3" id="KW-1185">Reference proteome</keyword>
<feature type="compositionally biased region" description="Polar residues" evidence="1">
    <location>
        <begin position="288"/>
        <end position="299"/>
    </location>
</feature>
<feature type="compositionally biased region" description="Low complexity" evidence="1">
    <location>
        <begin position="370"/>
        <end position="380"/>
    </location>
</feature>
<dbReference type="OrthoDB" id="4188313at2759"/>
<reference evidence="2 3" key="1">
    <citation type="submission" date="2017-10" db="EMBL/GenBank/DDBJ databases">
        <title>Comparative genomics in systemic dimorphic fungi from Ajellomycetaceae.</title>
        <authorList>
            <person name="Munoz J.F."/>
            <person name="Mcewen J.G."/>
            <person name="Clay O.K."/>
            <person name="Cuomo C.A."/>
        </authorList>
    </citation>
    <scope>NUCLEOTIDE SEQUENCE [LARGE SCALE GENOMIC DNA]</scope>
    <source>
        <strain evidence="2 3">UAMH5409</strain>
    </source>
</reference>
<gene>
    <name evidence="2" type="ORF">AJ79_06274</name>
</gene>
<organism evidence="2 3">
    <name type="scientific">Helicocarpus griseus UAMH5409</name>
    <dbReference type="NCBI Taxonomy" id="1447875"/>
    <lineage>
        <taxon>Eukaryota</taxon>
        <taxon>Fungi</taxon>
        <taxon>Dikarya</taxon>
        <taxon>Ascomycota</taxon>
        <taxon>Pezizomycotina</taxon>
        <taxon>Eurotiomycetes</taxon>
        <taxon>Eurotiomycetidae</taxon>
        <taxon>Onygenales</taxon>
        <taxon>Ajellomycetaceae</taxon>
        <taxon>Helicocarpus</taxon>
    </lineage>
</organism>
<dbReference type="AlphaFoldDB" id="A0A2B7XF38"/>
<name>A0A2B7XF38_9EURO</name>
<feature type="region of interest" description="Disordered" evidence="1">
    <location>
        <begin position="351"/>
        <end position="402"/>
    </location>
</feature>
<feature type="compositionally biased region" description="Polar residues" evidence="1">
    <location>
        <begin position="387"/>
        <end position="401"/>
    </location>
</feature>
<accession>A0A2B7XF38</accession>
<feature type="region of interest" description="Disordered" evidence="1">
    <location>
        <begin position="116"/>
        <end position="138"/>
    </location>
</feature>
<dbReference type="EMBL" id="PDNB01000109">
    <property type="protein sequence ID" value="PGH07539.1"/>
    <property type="molecule type" value="Genomic_DNA"/>
</dbReference>
<sequence>MRRRFSTFINKRAPNKPREYGEDHQSCYYDFDNLDTSSRPRSPFIDRQYLSSTTEIQLRNACLFLSQKIKFPDRWKDFETSTDTTDVDFPRTQYTDLKTSSFIVPARITSSHINRRPSHTLDSMRNGNSFSDKEKHDSGIGGVDLGEKEGFDYGHVADGPVPSLSQNQPSDGLFVTQRRQGNYPEGQERARVYLSSKNDTRANPWTIEECTTGEAEQELANPQSARIQESIEGVSETSIFTKDQGNLHTSPQIPQHPLKPLNNLPNSMTKSVPSNTDNKDFPAHSPNRRPSSGTSRATDLSFNTLVHTESYSSASTGGMVIIDENGLEKLMTVEEERQRRLDLERAVMEKMNGGSVAPVPNTDKAAALRSNPPNQSSSPNGDRSDVATMSSERTRGQQTKDTLVRRLSRLNFGRKKSVLKGDGVLRFGAVVEAR</sequence>
<feature type="compositionally biased region" description="Polar residues" evidence="1">
    <location>
        <begin position="244"/>
        <end position="253"/>
    </location>
</feature>
<dbReference type="Proteomes" id="UP000223968">
    <property type="component" value="Unassembled WGS sequence"/>
</dbReference>
<proteinExistence type="predicted"/>